<dbReference type="EMBL" id="ACIO01000310">
    <property type="protein sequence ID" value="EFC98084.1"/>
    <property type="molecule type" value="Genomic_DNA"/>
</dbReference>
<dbReference type="SUPFAM" id="SSF143631">
    <property type="entry name" value="ApbE-like"/>
    <property type="match status" value="1"/>
</dbReference>
<evidence type="ECO:0000256" key="2">
    <source>
        <dbReference type="ARBA" id="ARBA00016337"/>
    </source>
</evidence>
<dbReference type="Proteomes" id="UP000004968">
    <property type="component" value="Unassembled WGS sequence"/>
</dbReference>
<evidence type="ECO:0000256" key="7">
    <source>
        <dbReference type="ARBA" id="ARBA00022842"/>
    </source>
</evidence>
<evidence type="ECO:0000256" key="6">
    <source>
        <dbReference type="ARBA" id="ARBA00022827"/>
    </source>
</evidence>
<protein>
    <recommendedName>
        <fullName evidence="2 10">FAD:protein FMN transferase</fullName>
        <ecNumber evidence="1 10">2.7.1.180</ecNumber>
    </recommendedName>
    <alternativeName>
        <fullName evidence="8 10">Flavin transferase</fullName>
    </alternativeName>
</protein>
<comment type="similarity">
    <text evidence="10">Belongs to the ApbE family.</text>
</comment>
<keyword evidence="4 10" id="KW-0808">Transferase</keyword>
<keyword evidence="12" id="KW-1133">Transmembrane helix</keyword>
<comment type="cofactor">
    <cofactor evidence="11">
        <name>Mg(2+)</name>
        <dbReference type="ChEBI" id="CHEBI:18420"/>
    </cofactor>
    <cofactor evidence="11">
        <name>Mn(2+)</name>
        <dbReference type="ChEBI" id="CHEBI:29035"/>
    </cofactor>
    <text evidence="11">Magnesium. Can also use manganese.</text>
</comment>
<evidence type="ECO:0000256" key="10">
    <source>
        <dbReference type="PIRNR" id="PIRNR006268"/>
    </source>
</evidence>
<accession>D3AJA9</accession>
<evidence type="ECO:0000256" key="9">
    <source>
        <dbReference type="ARBA" id="ARBA00048540"/>
    </source>
</evidence>
<feature type="binding site" evidence="11">
    <location>
        <position position="301"/>
    </location>
    <ligand>
        <name>Mg(2+)</name>
        <dbReference type="ChEBI" id="CHEBI:18420"/>
    </ligand>
</feature>
<reference evidence="13 14" key="1">
    <citation type="submission" date="2010-01" db="EMBL/GenBank/DDBJ databases">
        <authorList>
            <person name="Weinstock G."/>
            <person name="Sodergren E."/>
            <person name="Clifton S."/>
            <person name="Fulton L."/>
            <person name="Fulton B."/>
            <person name="Courtney L."/>
            <person name="Fronick C."/>
            <person name="Harrison M."/>
            <person name="Strong C."/>
            <person name="Farmer C."/>
            <person name="Delahaunty K."/>
            <person name="Markovic C."/>
            <person name="Hall O."/>
            <person name="Minx P."/>
            <person name="Tomlinson C."/>
            <person name="Mitreva M."/>
            <person name="Nelson J."/>
            <person name="Hou S."/>
            <person name="Wollam A."/>
            <person name="Pepin K.H."/>
            <person name="Johnson M."/>
            <person name="Bhonagiri V."/>
            <person name="Nash W.E."/>
            <person name="Warren W."/>
            <person name="Chinwalla A."/>
            <person name="Mardis E.R."/>
            <person name="Wilson R.K."/>
        </authorList>
    </citation>
    <scope>NUCLEOTIDE SEQUENCE [LARGE SCALE GENOMIC DNA]</scope>
    <source>
        <strain evidence="13 14">DSM 13479</strain>
    </source>
</reference>
<dbReference type="GO" id="GO:0016740">
    <property type="term" value="F:transferase activity"/>
    <property type="evidence" value="ECO:0007669"/>
    <property type="project" value="UniProtKB-UniRule"/>
</dbReference>
<comment type="catalytic activity">
    <reaction evidence="9 10">
        <text>L-threonyl-[protein] + FAD = FMN-L-threonyl-[protein] + AMP + H(+)</text>
        <dbReference type="Rhea" id="RHEA:36847"/>
        <dbReference type="Rhea" id="RHEA-COMP:11060"/>
        <dbReference type="Rhea" id="RHEA-COMP:11061"/>
        <dbReference type="ChEBI" id="CHEBI:15378"/>
        <dbReference type="ChEBI" id="CHEBI:30013"/>
        <dbReference type="ChEBI" id="CHEBI:57692"/>
        <dbReference type="ChEBI" id="CHEBI:74257"/>
        <dbReference type="ChEBI" id="CHEBI:456215"/>
        <dbReference type="EC" id="2.7.1.180"/>
    </reaction>
</comment>
<dbReference type="PIRSF" id="PIRSF006268">
    <property type="entry name" value="ApbE"/>
    <property type="match status" value="1"/>
</dbReference>
<dbReference type="RefSeq" id="WP_006774168.1">
    <property type="nucleotide sequence ID" value="NZ_GG667675.1"/>
</dbReference>
<gene>
    <name evidence="13" type="ORF">CLOSTHATH_03699</name>
</gene>
<dbReference type="HOGENOM" id="CLU_044403_1_0_9"/>
<keyword evidence="5 10" id="KW-0479">Metal-binding</keyword>
<evidence type="ECO:0000256" key="4">
    <source>
        <dbReference type="ARBA" id="ARBA00022679"/>
    </source>
</evidence>
<keyword evidence="7 10" id="KW-0460">Magnesium</keyword>
<comment type="caution">
    <text evidence="13">The sequence shown here is derived from an EMBL/GenBank/DDBJ whole genome shotgun (WGS) entry which is preliminary data.</text>
</comment>
<evidence type="ECO:0000256" key="8">
    <source>
        <dbReference type="ARBA" id="ARBA00031306"/>
    </source>
</evidence>
<sequence>MTLFVYEEKDRNYAKKVKTAAAVVCLTAAASIWLLSGCARKIEPITKSSFMLNTFVTVTLYDTDDPDILNGSLELCRSYENIFSRTIEASEIYKLNHRPADEQTVTVSDDVAALLEKGIYYSKVSDGDFDITVEPLSSLWNFSSEDHAVPSDSEIREARDKVNWKNLELNGNTLTFGSPDTAIDLGAIAKGYIADRMKDYLVKEGVKSAVINLGGNVLCVGKRPDGTPFKVGLQKPYADRNETIATLDIDGMSVVSSGVYERHFVKDGVNYHHILNPRDGYPYQNGLVSVTIISDLSVDGDGLSTTCFSMGLEKGKALIDSIDGAYGVFITDDYEIVYSEGAEKFLDKES</sequence>
<dbReference type="PANTHER" id="PTHR30040:SF2">
    <property type="entry name" value="FAD:PROTEIN FMN TRANSFERASE"/>
    <property type="match status" value="1"/>
</dbReference>
<dbReference type="PANTHER" id="PTHR30040">
    <property type="entry name" value="THIAMINE BIOSYNTHESIS LIPOPROTEIN APBE"/>
    <property type="match status" value="1"/>
</dbReference>
<dbReference type="Gene3D" id="3.10.520.10">
    <property type="entry name" value="ApbE-like domains"/>
    <property type="match status" value="1"/>
</dbReference>
<dbReference type="AlphaFoldDB" id="D3AJA9"/>
<keyword evidence="3 10" id="KW-0285">Flavoprotein</keyword>
<dbReference type="Pfam" id="PF02424">
    <property type="entry name" value="ApbE"/>
    <property type="match status" value="1"/>
</dbReference>
<organism evidence="13 14">
    <name type="scientific">Hungatella hathewayi DSM 13479</name>
    <dbReference type="NCBI Taxonomy" id="566550"/>
    <lineage>
        <taxon>Bacteria</taxon>
        <taxon>Bacillati</taxon>
        <taxon>Bacillota</taxon>
        <taxon>Clostridia</taxon>
        <taxon>Lachnospirales</taxon>
        <taxon>Lachnospiraceae</taxon>
        <taxon>Hungatella</taxon>
    </lineage>
</organism>
<evidence type="ECO:0000256" key="12">
    <source>
        <dbReference type="SAM" id="Phobius"/>
    </source>
</evidence>
<feature type="binding site" evidence="11">
    <location>
        <position position="187"/>
    </location>
    <ligand>
        <name>Mg(2+)</name>
        <dbReference type="ChEBI" id="CHEBI:18420"/>
    </ligand>
</feature>
<feature type="binding site" evidence="11">
    <location>
        <position position="305"/>
    </location>
    <ligand>
        <name>Mg(2+)</name>
        <dbReference type="ChEBI" id="CHEBI:18420"/>
    </ligand>
</feature>
<evidence type="ECO:0000256" key="3">
    <source>
        <dbReference type="ARBA" id="ARBA00022630"/>
    </source>
</evidence>
<dbReference type="InterPro" id="IPR024932">
    <property type="entry name" value="ApbE"/>
</dbReference>
<evidence type="ECO:0000256" key="5">
    <source>
        <dbReference type="ARBA" id="ARBA00022723"/>
    </source>
</evidence>
<evidence type="ECO:0000313" key="13">
    <source>
        <dbReference type="EMBL" id="EFC98084.1"/>
    </source>
</evidence>
<evidence type="ECO:0000313" key="14">
    <source>
        <dbReference type="Proteomes" id="UP000004968"/>
    </source>
</evidence>
<dbReference type="InterPro" id="IPR003374">
    <property type="entry name" value="ApbE-like_sf"/>
</dbReference>
<proteinExistence type="inferred from homology"/>
<evidence type="ECO:0000256" key="11">
    <source>
        <dbReference type="PIRSR" id="PIRSR006268-2"/>
    </source>
</evidence>
<keyword evidence="12" id="KW-0472">Membrane</keyword>
<dbReference type="EC" id="2.7.1.180" evidence="1 10"/>
<evidence type="ECO:0000256" key="1">
    <source>
        <dbReference type="ARBA" id="ARBA00011955"/>
    </source>
</evidence>
<keyword evidence="12" id="KW-0812">Transmembrane</keyword>
<keyword evidence="6 10" id="KW-0274">FAD</keyword>
<dbReference type="GO" id="GO:0046872">
    <property type="term" value="F:metal ion binding"/>
    <property type="evidence" value="ECO:0007669"/>
    <property type="project" value="UniProtKB-UniRule"/>
</dbReference>
<feature type="transmembrane region" description="Helical" evidence="12">
    <location>
        <begin position="20"/>
        <end position="39"/>
    </location>
</feature>
<name>D3AJA9_9FIRM</name>